<keyword evidence="7" id="KW-0119">Carbohydrate metabolism</keyword>
<dbReference type="SUPFAM" id="SSF51445">
    <property type="entry name" value="(Trans)glycosidases"/>
    <property type="match status" value="1"/>
</dbReference>
<evidence type="ECO:0000256" key="9">
    <source>
        <dbReference type="ARBA" id="ARBA00031501"/>
    </source>
</evidence>
<proteinExistence type="inferred from homology"/>
<keyword evidence="11" id="KW-1185">Reference proteome</keyword>
<evidence type="ECO:0000256" key="1">
    <source>
        <dbReference type="ARBA" id="ARBA00000439"/>
    </source>
</evidence>
<name>A0A4R6AK12_9RHOB</name>
<keyword evidence="5" id="KW-0328">Glycosyltransferase</keyword>
<accession>A0A4R6AK12</accession>
<keyword evidence="6 10" id="KW-0808">Transferase</keyword>
<dbReference type="PANTHER" id="PTHR32438:SF5">
    <property type="entry name" value="4-ALPHA-GLUCANOTRANSFERASE DPE1, CHLOROPLASTIC_AMYLOPLASTIC"/>
    <property type="match status" value="1"/>
</dbReference>
<comment type="similarity">
    <text evidence="2">Belongs to the disproportionating enzyme family.</text>
</comment>
<dbReference type="EC" id="2.4.1.25" evidence="3"/>
<dbReference type="EMBL" id="SNAA01000002">
    <property type="protein sequence ID" value="TDL83705.1"/>
    <property type="molecule type" value="Genomic_DNA"/>
</dbReference>
<evidence type="ECO:0000256" key="5">
    <source>
        <dbReference type="ARBA" id="ARBA00022676"/>
    </source>
</evidence>
<dbReference type="Proteomes" id="UP000295701">
    <property type="component" value="Unassembled WGS sequence"/>
</dbReference>
<dbReference type="InterPro" id="IPR003385">
    <property type="entry name" value="Glyco_hydro_77"/>
</dbReference>
<dbReference type="AlphaFoldDB" id="A0A4R6AK12"/>
<dbReference type="GO" id="GO:0005975">
    <property type="term" value="P:carbohydrate metabolic process"/>
    <property type="evidence" value="ECO:0007669"/>
    <property type="project" value="InterPro"/>
</dbReference>
<evidence type="ECO:0000256" key="2">
    <source>
        <dbReference type="ARBA" id="ARBA00005684"/>
    </source>
</evidence>
<dbReference type="Gene3D" id="3.20.20.80">
    <property type="entry name" value="Glycosidases"/>
    <property type="match status" value="1"/>
</dbReference>
<evidence type="ECO:0000256" key="6">
    <source>
        <dbReference type="ARBA" id="ARBA00022679"/>
    </source>
</evidence>
<dbReference type="Pfam" id="PF02446">
    <property type="entry name" value="Glyco_hydro_77"/>
    <property type="match status" value="1"/>
</dbReference>
<organism evidence="10 11">
    <name type="scientific">Palleronia sediminis</name>
    <dbReference type="NCBI Taxonomy" id="2547833"/>
    <lineage>
        <taxon>Bacteria</taxon>
        <taxon>Pseudomonadati</taxon>
        <taxon>Pseudomonadota</taxon>
        <taxon>Alphaproteobacteria</taxon>
        <taxon>Rhodobacterales</taxon>
        <taxon>Roseobacteraceae</taxon>
        <taxon>Palleronia</taxon>
    </lineage>
</organism>
<gene>
    <name evidence="10" type="ORF">E2L08_03440</name>
</gene>
<dbReference type="RefSeq" id="WP_133395657.1">
    <property type="nucleotide sequence ID" value="NZ_SNAA01000002.1"/>
</dbReference>
<evidence type="ECO:0000256" key="7">
    <source>
        <dbReference type="ARBA" id="ARBA00023277"/>
    </source>
</evidence>
<comment type="catalytic activity">
    <reaction evidence="1">
        <text>Transfers a segment of a (1-&gt;4)-alpha-D-glucan to a new position in an acceptor, which may be glucose or a (1-&gt;4)-alpha-D-glucan.</text>
        <dbReference type="EC" id="2.4.1.25"/>
    </reaction>
</comment>
<comment type="caution">
    <text evidence="10">The sequence shown here is derived from an EMBL/GenBank/DDBJ whole genome shotgun (WGS) entry which is preliminary data.</text>
</comment>
<evidence type="ECO:0000256" key="4">
    <source>
        <dbReference type="ARBA" id="ARBA00020295"/>
    </source>
</evidence>
<sequence>MTDDPRDALAARLGVIDGYHDPTGAWHATGPETRDAILAAMGEPVAPDEARDRLDALTRDDATRPLPPWVVVGSGRGPALEGLAGRDWRLIREDGVTEAGQGPELPILSNGIHRLEVGGHETWLLAAPERLPDAPRGWGITLPLYGLAGDGRIGSYADLRMAVERLGHAGAGFVGINPIHAGFPTDTDAISPYAPSHRGRLAVHHIAPRDEPGQAAGDLIDYAAAQPGRMDALRAEFDADPGAGFQAWWAARDADLERFALHQALSARLGPRWSDWPAPYRRPDSPEVAEFARAHANDCAFHGWLQWRADAQLVEVRQAAEAAGMAYGLYLDLAVGTHPHGAETWGRPDLFARGVSLGAPPDAFSAGGQSWGLAPLHPLALARDGFRPLAAILQRQFAHARLLRIDHILGFDRAFWVPEQDGVPGAYVRMPREALLAVARIEAARAGGTVVGEDLGNIPDGLQHVLWESRILGCRVAQFEQDWDAEEIRFKPADRYAPAALTSFSTHDLPTWEGWKAGRDIAWRRDLGDISEDGAREARARRNEEVARLTELIGGAGVDDLHAFLARTPSWLIAVQIEDLLGRLEQANLPGTIHQHPNWRRRIGMDPAKLGQLDAVARTADIMRDHDR</sequence>
<protein>
    <recommendedName>
        <fullName evidence="4">4-alpha-glucanotransferase</fullName>
        <ecNumber evidence="3">2.4.1.25</ecNumber>
    </recommendedName>
    <alternativeName>
        <fullName evidence="8">Amylomaltase</fullName>
    </alternativeName>
    <alternativeName>
        <fullName evidence="9">Disproportionating enzyme</fullName>
    </alternativeName>
</protein>
<evidence type="ECO:0000313" key="11">
    <source>
        <dbReference type="Proteomes" id="UP000295701"/>
    </source>
</evidence>
<dbReference type="PANTHER" id="PTHR32438">
    <property type="entry name" value="4-ALPHA-GLUCANOTRANSFERASE DPE1, CHLOROPLASTIC/AMYLOPLASTIC"/>
    <property type="match status" value="1"/>
</dbReference>
<dbReference type="OrthoDB" id="9763489at2"/>
<evidence type="ECO:0000313" key="10">
    <source>
        <dbReference type="EMBL" id="TDL83705.1"/>
    </source>
</evidence>
<dbReference type="GO" id="GO:0004134">
    <property type="term" value="F:4-alpha-glucanotransferase activity"/>
    <property type="evidence" value="ECO:0007669"/>
    <property type="project" value="UniProtKB-EC"/>
</dbReference>
<reference evidence="10 11" key="1">
    <citation type="submission" date="2019-03" db="EMBL/GenBank/DDBJ databases">
        <title>Primorskyibacter sp. SS33 isolated from sediments.</title>
        <authorList>
            <person name="Xunke S."/>
        </authorList>
    </citation>
    <scope>NUCLEOTIDE SEQUENCE [LARGE SCALE GENOMIC DNA]</scope>
    <source>
        <strain evidence="10 11">SS33</strain>
    </source>
</reference>
<evidence type="ECO:0000256" key="3">
    <source>
        <dbReference type="ARBA" id="ARBA00012560"/>
    </source>
</evidence>
<dbReference type="InterPro" id="IPR017853">
    <property type="entry name" value="GH"/>
</dbReference>
<evidence type="ECO:0000256" key="8">
    <source>
        <dbReference type="ARBA" id="ARBA00031423"/>
    </source>
</evidence>